<name>A0A0F9RG13_9ZZZZ</name>
<dbReference type="CDD" id="cd02440">
    <property type="entry name" value="AdoMet_MTases"/>
    <property type="match status" value="1"/>
</dbReference>
<proteinExistence type="predicted"/>
<feature type="domain" description="Methyltransferase type 11" evidence="1">
    <location>
        <begin position="25"/>
        <end position="112"/>
    </location>
</feature>
<dbReference type="PANTHER" id="PTHR43591:SF24">
    <property type="entry name" value="2-METHOXY-6-POLYPRENYL-1,4-BENZOQUINOL METHYLASE, MITOCHONDRIAL"/>
    <property type="match status" value="1"/>
</dbReference>
<dbReference type="Gene3D" id="3.40.50.150">
    <property type="entry name" value="Vaccinia Virus protein VP39"/>
    <property type="match status" value="1"/>
</dbReference>
<dbReference type="SUPFAM" id="SSF53335">
    <property type="entry name" value="S-adenosyl-L-methionine-dependent methyltransferases"/>
    <property type="match status" value="1"/>
</dbReference>
<dbReference type="InterPro" id="IPR029063">
    <property type="entry name" value="SAM-dependent_MTases_sf"/>
</dbReference>
<accession>A0A0F9RG13</accession>
<dbReference type="PANTHER" id="PTHR43591">
    <property type="entry name" value="METHYLTRANSFERASE"/>
    <property type="match status" value="1"/>
</dbReference>
<dbReference type="GO" id="GO:0008757">
    <property type="term" value="F:S-adenosylmethionine-dependent methyltransferase activity"/>
    <property type="evidence" value="ECO:0007669"/>
    <property type="project" value="InterPro"/>
</dbReference>
<dbReference type="AlphaFoldDB" id="A0A0F9RG13"/>
<comment type="caution">
    <text evidence="2">The sequence shown here is derived from an EMBL/GenBank/DDBJ whole genome shotgun (WGS) entry which is preliminary data.</text>
</comment>
<gene>
    <name evidence="2" type="ORF">LCGC14_0651060</name>
</gene>
<protein>
    <recommendedName>
        <fullName evidence="1">Methyltransferase type 11 domain-containing protein</fullName>
    </recommendedName>
</protein>
<reference evidence="2" key="1">
    <citation type="journal article" date="2015" name="Nature">
        <title>Complex archaea that bridge the gap between prokaryotes and eukaryotes.</title>
        <authorList>
            <person name="Spang A."/>
            <person name="Saw J.H."/>
            <person name="Jorgensen S.L."/>
            <person name="Zaremba-Niedzwiedzka K."/>
            <person name="Martijn J."/>
            <person name="Lind A.E."/>
            <person name="van Eijk R."/>
            <person name="Schleper C."/>
            <person name="Guy L."/>
            <person name="Ettema T.J."/>
        </authorList>
    </citation>
    <scope>NUCLEOTIDE SEQUENCE</scope>
</reference>
<evidence type="ECO:0000259" key="1">
    <source>
        <dbReference type="Pfam" id="PF08241"/>
    </source>
</evidence>
<sequence length="200" mass="23660">MIKINKQIYKLYYDMYFKRNNDRVLDIGCGAGEFLFHCSKDSCGVDIDETKLNIATENNLNVYKVDIDKQTLPFDDNYFDIVNTTSTLEHLWNPEMVLKEIYRVLKTNGKLIARVPNIRYWKWGFYIGTHKTPITKERIIYLIESSGLKITDIYYSKRGLFGLQKLHDLGININILKVFKRFCSYFKREQIMLEAVKENI</sequence>
<evidence type="ECO:0000313" key="2">
    <source>
        <dbReference type="EMBL" id="KKN48607.1"/>
    </source>
</evidence>
<dbReference type="InterPro" id="IPR013216">
    <property type="entry name" value="Methyltransf_11"/>
</dbReference>
<organism evidence="2">
    <name type="scientific">marine sediment metagenome</name>
    <dbReference type="NCBI Taxonomy" id="412755"/>
    <lineage>
        <taxon>unclassified sequences</taxon>
        <taxon>metagenomes</taxon>
        <taxon>ecological metagenomes</taxon>
    </lineage>
</organism>
<dbReference type="Pfam" id="PF08241">
    <property type="entry name" value="Methyltransf_11"/>
    <property type="match status" value="1"/>
</dbReference>
<dbReference type="EMBL" id="LAZR01001213">
    <property type="protein sequence ID" value="KKN48607.1"/>
    <property type="molecule type" value="Genomic_DNA"/>
</dbReference>